<dbReference type="AlphaFoldDB" id="A0A1W6Z6B5"/>
<dbReference type="RefSeq" id="WP_086076805.1">
    <property type="nucleotide sequence ID" value="NZ_CP021111.1"/>
</dbReference>
<comment type="subcellular location">
    <subcellularLocation>
        <location evidence="1 7">Periplasm</location>
    </subcellularLocation>
</comment>
<dbReference type="GO" id="GO:0042597">
    <property type="term" value="C:periplasmic space"/>
    <property type="evidence" value="ECO:0007669"/>
    <property type="project" value="UniProtKB-SubCell"/>
</dbReference>
<keyword evidence="4 7" id="KW-0574">Periplasm</keyword>
<dbReference type="PANTHER" id="PTHR35891">
    <property type="entry name" value="THIOL:DISULFIDE INTERCHANGE PROTEIN DSBA"/>
    <property type="match status" value="1"/>
</dbReference>
<gene>
    <name evidence="11" type="ORF">CAL15_00380</name>
</gene>
<evidence type="ECO:0000256" key="7">
    <source>
        <dbReference type="PIRNR" id="PIRNR001488"/>
    </source>
</evidence>
<evidence type="ECO:0000256" key="2">
    <source>
        <dbReference type="ARBA" id="ARBA00005791"/>
    </source>
</evidence>
<dbReference type="InterPro" id="IPR050824">
    <property type="entry name" value="Thiol_disulfide_DsbA"/>
</dbReference>
<feature type="chain" id="PRO_5012032087" description="Thiol:disulfide interchange protein" evidence="9">
    <location>
        <begin position="28"/>
        <end position="212"/>
    </location>
</feature>
<dbReference type="PROSITE" id="PS00194">
    <property type="entry name" value="THIOREDOXIN_1"/>
    <property type="match status" value="1"/>
</dbReference>
<keyword evidence="5 7" id="KW-1015">Disulfide bond</keyword>
<dbReference type="SUPFAM" id="SSF52833">
    <property type="entry name" value="Thioredoxin-like"/>
    <property type="match status" value="1"/>
</dbReference>
<feature type="domain" description="Thioredoxin" evidence="10">
    <location>
        <begin position="11"/>
        <end position="205"/>
    </location>
</feature>
<evidence type="ECO:0000313" key="12">
    <source>
        <dbReference type="Proteomes" id="UP000194161"/>
    </source>
</evidence>
<evidence type="ECO:0000259" key="10">
    <source>
        <dbReference type="PROSITE" id="PS51352"/>
    </source>
</evidence>
<evidence type="ECO:0000256" key="6">
    <source>
        <dbReference type="ARBA" id="ARBA00023284"/>
    </source>
</evidence>
<name>A0A1W6Z6B5_9BORD</name>
<dbReference type="InterPro" id="IPR036249">
    <property type="entry name" value="Thioredoxin-like_sf"/>
</dbReference>
<dbReference type="KEGG" id="bgm:CAL15_00380"/>
<dbReference type="CDD" id="cd03019">
    <property type="entry name" value="DsbA_DsbA"/>
    <property type="match status" value="1"/>
</dbReference>
<keyword evidence="6" id="KW-0676">Redox-active center</keyword>
<dbReference type="InterPro" id="IPR017937">
    <property type="entry name" value="Thioredoxin_CS"/>
</dbReference>
<evidence type="ECO:0000256" key="5">
    <source>
        <dbReference type="ARBA" id="ARBA00023157"/>
    </source>
</evidence>
<evidence type="ECO:0000256" key="9">
    <source>
        <dbReference type="SAM" id="SignalP"/>
    </source>
</evidence>
<feature type="disulfide bond" description="Redox-active" evidence="8">
    <location>
        <begin position="58"/>
        <end position="61"/>
    </location>
</feature>
<dbReference type="InterPro" id="IPR001853">
    <property type="entry name" value="DSBA-like_thioredoxin_dom"/>
</dbReference>
<sequence>MQSHTFTRFVAAAALAAMSFFAGASQAQGTAPYRAVNPPLPSDTPGKIEVVEYFAYTCPHCAAMEPMVEEWAKKTPPDVVLKQVPIAFNASMKPMQQLYYTLQALNRADLHPKVFNAIHVEKKRLFTKSAITDWVVEQGVDRAKFESVFDSFSVTSQVQRADQLAQAAQVDGTPSFTVGGRFLTSPVMAGNSYEGALQEVNKLIPMARSASR</sequence>
<dbReference type="PROSITE" id="PS51352">
    <property type="entry name" value="THIOREDOXIN_2"/>
    <property type="match status" value="1"/>
</dbReference>
<comment type="similarity">
    <text evidence="2">Belongs to the thioredoxin family. DsbA subfamily.</text>
</comment>
<dbReference type="Pfam" id="PF01323">
    <property type="entry name" value="DSBA"/>
    <property type="match status" value="1"/>
</dbReference>
<accession>A0A1W6Z6B5</accession>
<evidence type="ECO:0000256" key="4">
    <source>
        <dbReference type="ARBA" id="ARBA00022764"/>
    </source>
</evidence>
<evidence type="ECO:0000256" key="8">
    <source>
        <dbReference type="PIRSR" id="PIRSR001488-1"/>
    </source>
</evidence>
<evidence type="ECO:0000256" key="1">
    <source>
        <dbReference type="ARBA" id="ARBA00004418"/>
    </source>
</evidence>
<proteinExistence type="inferred from homology"/>
<dbReference type="InterPro" id="IPR023205">
    <property type="entry name" value="DsbA/DsbL"/>
</dbReference>
<protein>
    <recommendedName>
        <fullName evidence="7">Thiol:disulfide interchange protein</fullName>
    </recommendedName>
</protein>
<evidence type="ECO:0000256" key="3">
    <source>
        <dbReference type="ARBA" id="ARBA00022729"/>
    </source>
</evidence>
<reference evidence="11 12" key="1">
    <citation type="submission" date="2017-05" db="EMBL/GenBank/DDBJ databases">
        <title>Complete and WGS of Bordetella genogroups.</title>
        <authorList>
            <person name="Spilker T."/>
            <person name="LiPuma J."/>
        </authorList>
    </citation>
    <scope>NUCLEOTIDE SEQUENCE [LARGE SCALE GENOMIC DNA]</scope>
    <source>
        <strain evidence="11 12">AU7206</strain>
    </source>
</reference>
<dbReference type="GO" id="GO:0015036">
    <property type="term" value="F:disulfide oxidoreductase activity"/>
    <property type="evidence" value="ECO:0007669"/>
    <property type="project" value="UniProtKB-ARBA"/>
</dbReference>
<dbReference type="InterPro" id="IPR013766">
    <property type="entry name" value="Thioredoxin_domain"/>
</dbReference>
<keyword evidence="3 9" id="KW-0732">Signal</keyword>
<dbReference type="Proteomes" id="UP000194161">
    <property type="component" value="Chromosome"/>
</dbReference>
<evidence type="ECO:0000313" key="11">
    <source>
        <dbReference type="EMBL" id="ARP92966.1"/>
    </source>
</evidence>
<dbReference type="Gene3D" id="3.40.30.10">
    <property type="entry name" value="Glutaredoxin"/>
    <property type="match status" value="1"/>
</dbReference>
<dbReference type="EMBL" id="CP021111">
    <property type="protein sequence ID" value="ARP92966.1"/>
    <property type="molecule type" value="Genomic_DNA"/>
</dbReference>
<dbReference type="OrthoDB" id="9784896at2"/>
<feature type="signal peptide" evidence="9">
    <location>
        <begin position="1"/>
        <end position="27"/>
    </location>
</feature>
<dbReference type="STRING" id="463040.CAL15_00380"/>
<dbReference type="PANTHER" id="PTHR35891:SF3">
    <property type="entry name" value="THIOL:DISULFIDE INTERCHANGE PROTEIN DSBL"/>
    <property type="match status" value="1"/>
</dbReference>
<dbReference type="PIRSF" id="PIRSF001488">
    <property type="entry name" value="Tdi_protein"/>
    <property type="match status" value="1"/>
</dbReference>
<keyword evidence="12" id="KW-1185">Reference proteome</keyword>
<organism evidence="11 12">
    <name type="scientific">Bordetella genomosp. 13</name>
    <dbReference type="NCBI Taxonomy" id="463040"/>
    <lineage>
        <taxon>Bacteria</taxon>
        <taxon>Pseudomonadati</taxon>
        <taxon>Pseudomonadota</taxon>
        <taxon>Betaproteobacteria</taxon>
        <taxon>Burkholderiales</taxon>
        <taxon>Alcaligenaceae</taxon>
        <taxon>Bordetella</taxon>
    </lineage>
</organism>